<dbReference type="Gramene" id="ERN10558">
    <property type="protein sequence ID" value="ERN10558"/>
    <property type="gene ID" value="AMTR_s00028p00047100"/>
</dbReference>
<keyword evidence="2" id="KW-1185">Reference proteome</keyword>
<dbReference type="AlphaFoldDB" id="W1PR71"/>
<dbReference type="EMBL" id="KI392812">
    <property type="protein sequence ID" value="ERN10558.1"/>
    <property type="molecule type" value="Genomic_DNA"/>
</dbReference>
<sequence>MADEPKDYAAKFSDIGMDFNVPVARVLDTIKERVRAEKLNGASGVVISDDFVEPELALGVVISDDVTEPELASGMVIFDDVVA</sequence>
<organism evidence="1 2">
    <name type="scientific">Amborella trichopoda</name>
    <dbReference type="NCBI Taxonomy" id="13333"/>
    <lineage>
        <taxon>Eukaryota</taxon>
        <taxon>Viridiplantae</taxon>
        <taxon>Streptophyta</taxon>
        <taxon>Embryophyta</taxon>
        <taxon>Tracheophyta</taxon>
        <taxon>Spermatophyta</taxon>
        <taxon>Magnoliopsida</taxon>
        <taxon>Amborellales</taxon>
        <taxon>Amborellaceae</taxon>
        <taxon>Amborella</taxon>
    </lineage>
</organism>
<proteinExistence type="predicted"/>
<reference evidence="2" key="1">
    <citation type="journal article" date="2013" name="Science">
        <title>The Amborella genome and the evolution of flowering plants.</title>
        <authorList>
            <consortium name="Amborella Genome Project"/>
        </authorList>
    </citation>
    <scope>NUCLEOTIDE SEQUENCE [LARGE SCALE GENOMIC DNA]</scope>
</reference>
<protein>
    <submittedName>
        <fullName evidence="1">Uncharacterized protein</fullName>
    </submittedName>
</protein>
<name>W1PR71_AMBTC</name>
<gene>
    <name evidence="1" type="ORF">AMTR_s00028p00047100</name>
</gene>
<evidence type="ECO:0000313" key="2">
    <source>
        <dbReference type="Proteomes" id="UP000017836"/>
    </source>
</evidence>
<accession>W1PR71</accession>
<dbReference type="Proteomes" id="UP000017836">
    <property type="component" value="Unassembled WGS sequence"/>
</dbReference>
<dbReference type="HOGENOM" id="CLU_2545643_0_0_1"/>
<evidence type="ECO:0000313" key="1">
    <source>
        <dbReference type="EMBL" id="ERN10558.1"/>
    </source>
</evidence>